<dbReference type="GO" id="GO:0003677">
    <property type="term" value="F:DNA binding"/>
    <property type="evidence" value="ECO:0007669"/>
    <property type="project" value="UniProtKB-KW"/>
</dbReference>
<name>A0A6G1E7U6_9ORYZ</name>
<accession>A0A6G1E7U6</accession>
<dbReference type="Gene3D" id="2.170.150.80">
    <property type="entry name" value="NAC domain"/>
    <property type="match status" value="1"/>
</dbReference>
<evidence type="ECO:0000259" key="6">
    <source>
        <dbReference type="PROSITE" id="PS51005"/>
    </source>
</evidence>
<dbReference type="Pfam" id="PF02365">
    <property type="entry name" value="NAM"/>
    <property type="match status" value="1"/>
</dbReference>
<keyword evidence="2" id="KW-0238">DNA-binding</keyword>
<feature type="region of interest" description="Disordered" evidence="5">
    <location>
        <begin position="153"/>
        <end position="175"/>
    </location>
</feature>
<comment type="caution">
    <text evidence="7">The sequence shown here is derived from an EMBL/GenBank/DDBJ whole genome shotgun (WGS) entry which is preliminary data.</text>
</comment>
<dbReference type="InterPro" id="IPR036093">
    <property type="entry name" value="NAC_dom_sf"/>
</dbReference>
<sequence length="362" mass="38426">MGSLRASGSTPRTTTSLPATSSRVSKVSPFLSTASSSRPIPSARRWRLLADHGRGDEAFFFAEARAKNGKGRRQKRTVEGGGYWQGQRMCVDGKRMLVPDGGGLEIAWRKYVLSFFVDGERGSSGWVMHEYAVTAPAELASLPMRLYRIRFSGHGKKRKREPESQSGQDDEGRASAVAETALLEEPAPPPLPVPLPAAVVNHADGSDGADQGCSSVMDDSSLVFDDLPDLIVLPAEEAGASGGAAPALQPPAAVVHPTKQYSSGLMDDSSLLSDDLSKIISEGELQLLRDLAACDPFDSPAEGDEAEADAGVGAVPAQSSVFADFGVPESMSGLSCIDFTETMDDLSCIDFAIDDEPFDLWS</sequence>
<keyword evidence="8" id="KW-1185">Reference proteome</keyword>
<keyword evidence="1" id="KW-0805">Transcription regulation</keyword>
<feature type="region of interest" description="Disordered" evidence="5">
    <location>
        <begin position="1"/>
        <end position="22"/>
    </location>
</feature>
<reference evidence="7 8" key="1">
    <citation type="submission" date="2019-11" db="EMBL/GenBank/DDBJ databases">
        <title>Whole genome sequence of Oryza granulata.</title>
        <authorList>
            <person name="Li W."/>
        </authorList>
    </citation>
    <scope>NUCLEOTIDE SEQUENCE [LARGE SCALE GENOMIC DNA]</scope>
    <source>
        <strain evidence="8">cv. Menghai</strain>
        <tissue evidence="7">Leaf</tissue>
    </source>
</reference>
<dbReference type="SUPFAM" id="SSF101941">
    <property type="entry name" value="NAC domain"/>
    <property type="match status" value="1"/>
</dbReference>
<evidence type="ECO:0000256" key="2">
    <source>
        <dbReference type="ARBA" id="ARBA00023125"/>
    </source>
</evidence>
<dbReference type="GO" id="GO:0006355">
    <property type="term" value="P:regulation of DNA-templated transcription"/>
    <property type="evidence" value="ECO:0007669"/>
    <property type="project" value="InterPro"/>
</dbReference>
<organism evidence="7 8">
    <name type="scientific">Oryza meyeriana var. granulata</name>
    <dbReference type="NCBI Taxonomy" id="110450"/>
    <lineage>
        <taxon>Eukaryota</taxon>
        <taxon>Viridiplantae</taxon>
        <taxon>Streptophyta</taxon>
        <taxon>Embryophyta</taxon>
        <taxon>Tracheophyta</taxon>
        <taxon>Spermatophyta</taxon>
        <taxon>Magnoliopsida</taxon>
        <taxon>Liliopsida</taxon>
        <taxon>Poales</taxon>
        <taxon>Poaceae</taxon>
        <taxon>BOP clade</taxon>
        <taxon>Oryzoideae</taxon>
        <taxon>Oryzeae</taxon>
        <taxon>Oryzinae</taxon>
        <taxon>Oryza</taxon>
        <taxon>Oryza meyeriana</taxon>
    </lineage>
</organism>
<feature type="domain" description="NAC" evidence="6">
    <location>
        <begin position="1"/>
        <end position="152"/>
    </location>
</feature>
<dbReference type="InterPro" id="IPR003441">
    <property type="entry name" value="NAC-dom"/>
</dbReference>
<gene>
    <name evidence="7" type="ORF">E2562_032506</name>
</gene>
<evidence type="ECO:0000256" key="5">
    <source>
        <dbReference type="SAM" id="MobiDB-lite"/>
    </source>
</evidence>
<dbReference type="Proteomes" id="UP000479710">
    <property type="component" value="Unassembled WGS sequence"/>
</dbReference>
<protein>
    <recommendedName>
        <fullName evidence="6">NAC domain-containing protein</fullName>
    </recommendedName>
</protein>
<evidence type="ECO:0000313" key="7">
    <source>
        <dbReference type="EMBL" id="KAF0920023.1"/>
    </source>
</evidence>
<keyword evidence="3" id="KW-0804">Transcription</keyword>
<dbReference type="PANTHER" id="PTHR31719">
    <property type="entry name" value="NAC TRANSCRIPTION FACTOR 56"/>
    <property type="match status" value="1"/>
</dbReference>
<evidence type="ECO:0000256" key="3">
    <source>
        <dbReference type="ARBA" id="ARBA00023163"/>
    </source>
</evidence>
<evidence type="ECO:0000313" key="8">
    <source>
        <dbReference type="Proteomes" id="UP000479710"/>
    </source>
</evidence>
<dbReference type="EMBL" id="SPHZ02000005">
    <property type="protein sequence ID" value="KAF0920023.1"/>
    <property type="molecule type" value="Genomic_DNA"/>
</dbReference>
<dbReference type="PANTHER" id="PTHR31719:SF88">
    <property type="entry name" value="OS07G0272700 PROTEIN"/>
    <property type="match status" value="1"/>
</dbReference>
<evidence type="ECO:0000256" key="1">
    <source>
        <dbReference type="ARBA" id="ARBA00023015"/>
    </source>
</evidence>
<evidence type="ECO:0000256" key="4">
    <source>
        <dbReference type="ARBA" id="ARBA00023242"/>
    </source>
</evidence>
<keyword evidence="4" id="KW-0539">Nucleus</keyword>
<proteinExistence type="predicted"/>
<dbReference type="PROSITE" id="PS51005">
    <property type="entry name" value="NAC"/>
    <property type="match status" value="1"/>
</dbReference>
<dbReference type="OrthoDB" id="729519at2759"/>
<dbReference type="AlphaFoldDB" id="A0A6G1E7U6"/>